<evidence type="ECO:0000313" key="3">
    <source>
        <dbReference type="Proteomes" id="UP001150266"/>
    </source>
</evidence>
<feature type="compositionally biased region" description="Polar residues" evidence="1">
    <location>
        <begin position="178"/>
        <end position="198"/>
    </location>
</feature>
<accession>A0A9W9AT80</accession>
<evidence type="ECO:0000313" key="2">
    <source>
        <dbReference type="EMBL" id="KAJ4490003.1"/>
    </source>
</evidence>
<keyword evidence="3" id="KW-1185">Reference proteome</keyword>
<organism evidence="2 3">
    <name type="scientific">Lentinula aciculospora</name>
    <dbReference type="NCBI Taxonomy" id="153920"/>
    <lineage>
        <taxon>Eukaryota</taxon>
        <taxon>Fungi</taxon>
        <taxon>Dikarya</taxon>
        <taxon>Basidiomycota</taxon>
        <taxon>Agaricomycotina</taxon>
        <taxon>Agaricomycetes</taxon>
        <taxon>Agaricomycetidae</taxon>
        <taxon>Agaricales</taxon>
        <taxon>Marasmiineae</taxon>
        <taxon>Omphalotaceae</taxon>
        <taxon>Lentinula</taxon>
    </lineage>
</organism>
<gene>
    <name evidence="2" type="ORF">J3R30DRAFT_3693462</name>
</gene>
<name>A0A9W9AT80_9AGAR</name>
<sequence length="365" mass="39847">MISADLEDQPAIVELQNYIPQTSSTGIEQNVNPFIEGPTATCSHKLKPLAIPEQGLPVLGLLTPVEETPDDAQASSSKAVRRLPIPSRRIDLNRPRAQSWTNRSAPSHPTPTFFPTESDAIQTITNNPISQTTIVERPAFGPGYHSGARDVLSSPRNDPFPKQRSAYSRTGPREARSLTVSYPTNTESVLSGRISTPKSPHISPLTPPEHRIVPRTRANSNVATPRHQIQHWNATSDAAPNASTNSGSLVDADAIEIQSPRFHNAKVKALPRPPTVLENSTETQMISGNRLHITTKDKGKGRAIEFTEQTVSQNNHQCDNTTDYGLLTPPDSSINMCPPASNAIALSGLRRVRPRGPRFRRSTIC</sequence>
<protein>
    <submittedName>
        <fullName evidence="2">Uncharacterized protein</fullName>
    </submittedName>
</protein>
<proteinExistence type="predicted"/>
<feature type="region of interest" description="Disordered" evidence="1">
    <location>
        <begin position="141"/>
        <end position="212"/>
    </location>
</feature>
<dbReference type="AlphaFoldDB" id="A0A9W9AT80"/>
<comment type="caution">
    <text evidence="2">The sequence shown here is derived from an EMBL/GenBank/DDBJ whole genome shotgun (WGS) entry which is preliminary data.</text>
</comment>
<dbReference type="EMBL" id="JAOTPV010000001">
    <property type="protein sequence ID" value="KAJ4490003.1"/>
    <property type="molecule type" value="Genomic_DNA"/>
</dbReference>
<dbReference type="OrthoDB" id="2987538at2759"/>
<evidence type="ECO:0000256" key="1">
    <source>
        <dbReference type="SAM" id="MobiDB-lite"/>
    </source>
</evidence>
<dbReference type="Proteomes" id="UP001150266">
    <property type="component" value="Unassembled WGS sequence"/>
</dbReference>
<reference evidence="2" key="1">
    <citation type="submission" date="2022-08" db="EMBL/GenBank/DDBJ databases">
        <title>A Global Phylogenomic Analysis of the Shiitake Genus Lentinula.</title>
        <authorList>
            <consortium name="DOE Joint Genome Institute"/>
            <person name="Sierra-Patev S."/>
            <person name="Min B."/>
            <person name="Naranjo-Ortiz M."/>
            <person name="Looney B."/>
            <person name="Konkel Z."/>
            <person name="Slot J.C."/>
            <person name="Sakamoto Y."/>
            <person name="Steenwyk J.L."/>
            <person name="Rokas A."/>
            <person name="Carro J."/>
            <person name="Camarero S."/>
            <person name="Ferreira P."/>
            <person name="Molpeceres G."/>
            <person name="Ruiz-Duenas F.J."/>
            <person name="Serrano A."/>
            <person name="Henrissat B."/>
            <person name="Drula E."/>
            <person name="Hughes K.W."/>
            <person name="Mata J.L."/>
            <person name="Ishikawa N.K."/>
            <person name="Vargas-Isla R."/>
            <person name="Ushijima S."/>
            <person name="Smith C.A."/>
            <person name="Ahrendt S."/>
            <person name="Andreopoulos W."/>
            <person name="He G."/>
            <person name="Labutti K."/>
            <person name="Lipzen A."/>
            <person name="Ng V."/>
            <person name="Riley R."/>
            <person name="Sandor L."/>
            <person name="Barry K."/>
            <person name="Martinez A.T."/>
            <person name="Xiao Y."/>
            <person name="Gibbons J.G."/>
            <person name="Terashima K."/>
            <person name="Grigoriev I.V."/>
            <person name="Hibbett D.S."/>
        </authorList>
    </citation>
    <scope>NUCLEOTIDE SEQUENCE</scope>
    <source>
        <strain evidence="2">JLM2183</strain>
    </source>
</reference>